<keyword evidence="1" id="KW-0812">Transmembrane</keyword>
<evidence type="ECO:0000313" key="2">
    <source>
        <dbReference type="EnsemblMetazoa" id="GBRI033052-PA"/>
    </source>
</evidence>
<evidence type="ECO:0000256" key="1">
    <source>
        <dbReference type="SAM" id="Phobius"/>
    </source>
</evidence>
<organism evidence="2 3">
    <name type="scientific">Glossina brevipalpis</name>
    <dbReference type="NCBI Taxonomy" id="37001"/>
    <lineage>
        <taxon>Eukaryota</taxon>
        <taxon>Metazoa</taxon>
        <taxon>Ecdysozoa</taxon>
        <taxon>Arthropoda</taxon>
        <taxon>Hexapoda</taxon>
        <taxon>Insecta</taxon>
        <taxon>Pterygota</taxon>
        <taxon>Neoptera</taxon>
        <taxon>Endopterygota</taxon>
        <taxon>Diptera</taxon>
        <taxon>Brachycera</taxon>
        <taxon>Muscomorpha</taxon>
        <taxon>Hippoboscoidea</taxon>
        <taxon>Glossinidae</taxon>
        <taxon>Glossina</taxon>
    </lineage>
</organism>
<keyword evidence="3" id="KW-1185">Reference proteome</keyword>
<reference evidence="2" key="2">
    <citation type="submission" date="2020-05" db="UniProtKB">
        <authorList>
            <consortium name="EnsemblMetazoa"/>
        </authorList>
    </citation>
    <scope>IDENTIFICATION</scope>
    <source>
        <strain evidence="2">IAEA</strain>
    </source>
</reference>
<keyword evidence="1" id="KW-1133">Transmembrane helix</keyword>
<reference evidence="3" key="1">
    <citation type="submission" date="2014-03" db="EMBL/GenBank/DDBJ databases">
        <authorList>
            <person name="Aksoy S."/>
            <person name="Warren W."/>
            <person name="Wilson R.K."/>
        </authorList>
    </citation>
    <scope>NUCLEOTIDE SEQUENCE [LARGE SCALE GENOMIC DNA]</scope>
    <source>
        <strain evidence="3">IAEA</strain>
    </source>
</reference>
<dbReference type="Proteomes" id="UP000091820">
    <property type="component" value="Unassembled WGS sequence"/>
</dbReference>
<dbReference type="VEuPathDB" id="VectorBase:GBRI033052"/>
<dbReference type="EnsemblMetazoa" id="GBRI033052-RA">
    <property type="protein sequence ID" value="GBRI033052-PA"/>
    <property type="gene ID" value="GBRI033052"/>
</dbReference>
<keyword evidence="1" id="KW-0472">Membrane</keyword>
<accession>A0A1A9WUQ0</accession>
<protein>
    <submittedName>
        <fullName evidence="2">Uncharacterized protein</fullName>
    </submittedName>
</protein>
<name>A0A1A9WUQ0_9MUSC</name>
<evidence type="ECO:0000313" key="3">
    <source>
        <dbReference type="Proteomes" id="UP000091820"/>
    </source>
</evidence>
<sequence>MTLTIPINPSKNSADVRRIPFSEIAFPPALQSLARLSSLAKLPLITSLDTSCAFPKLPMTSSKLSCGLLNCVIGFLRPFLMNRFPRRLLLLGAMITCFISLELCFGIYEFVQLPVLSIIIK</sequence>
<proteinExistence type="predicted"/>
<feature type="transmembrane region" description="Helical" evidence="1">
    <location>
        <begin position="88"/>
        <end position="108"/>
    </location>
</feature>
<dbReference type="AlphaFoldDB" id="A0A1A9WUQ0"/>